<evidence type="ECO:0000313" key="2">
    <source>
        <dbReference type="EMBL" id="GAA0550796.1"/>
    </source>
</evidence>
<sequence>MSELPPATKSVQERYTIMDDSNQPERPPPDADAAEIAQWMEEDFGRAIAEAAEEHASNKAHEVVEVKIINHEQDEVVGTIDTDGNLNTESEALRRVSQEYLDEGVPVLVPTTYENEDGETVHADCEVIVEPGSRGFVRAFVDELPSPFDCGPDVLINLPAHDLEQD</sequence>
<accession>A0AAV3SW18</accession>
<comment type="caution">
    <text evidence="2">The sequence shown here is derived from an EMBL/GenBank/DDBJ whole genome shotgun (WGS) entry which is preliminary data.</text>
</comment>
<dbReference type="Proteomes" id="UP001501425">
    <property type="component" value="Unassembled WGS sequence"/>
</dbReference>
<evidence type="ECO:0000256" key="1">
    <source>
        <dbReference type="SAM" id="MobiDB-lite"/>
    </source>
</evidence>
<reference evidence="2" key="2">
    <citation type="submission" date="2023-12" db="EMBL/GenBank/DDBJ databases">
        <authorList>
            <person name="Sun Q."/>
            <person name="Inoue M."/>
        </authorList>
    </citation>
    <scope>NUCLEOTIDE SEQUENCE</scope>
    <source>
        <strain evidence="2">JCM 14265</strain>
    </source>
</reference>
<dbReference type="AlphaFoldDB" id="A0AAV3SW18"/>
<proteinExistence type="predicted"/>
<name>A0AAV3SW18_9EURY</name>
<reference evidence="2" key="1">
    <citation type="journal article" date="2014" name="Int. J. Syst. Evol. Microbiol.">
        <title>Complete genome sequence of Corynebacterium casei LMG S-19264T (=DSM 44701T), isolated from a smear-ripened cheese.</title>
        <authorList>
            <consortium name="US DOE Joint Genome Institute (JGI-PGF)"/>
            <person name="Walter F."/>
            <person name="Albersmeier A."/>
            <person name="Kalinowski J."/>
            <person name="Ruckert C."/>
        </authorList>
    </citation>
    <scope>NUCLEOTIDE SEQUENCE</scope>
    <source>
        <strain evidence="2">JCM 14265</strain>
    </source>
</reference>
<protein>
    <submittedName>
        <fullName evidence="2">Uncharacterized protein</fullName>
    </submittedName>
</protein>
<evidence type="ECO:0000313" key="3">
    <source>
        <dbReference type="Proteomes" id="UP001501425"/>
    </source>
</evidence>
<organism evidence="2 3">
    <name type="scientific">Halorubrum ejinorense</name>
    <dbReference type="NCBI Taxonomy" id="425309"/>
    <lineage>
        <taxon>Archaea</taxon>
        <taxon>Methanobacteriati</taxon>
        <taxon>Methanobacteriota</taxon>
        <taxon>Stenosarchaea group</taxon>
        <taxon>Halobacteria</taxon>
        <taxon>Halobacteriales</taxon>
        <taxon>Haloferacaceae</taxon>
        <taxon>Halorubrum</taxon>
    </lineage>
</organism>
<feature type="region of interest" description="Disordered" evidence="1">
    <location>
        <begin position="1"/>
        <end position="32"/>
    </location>
</feature>
<gene>
    <name evidence="2" type="ORF">GCM10008994_27130</name>
</gene>
<dbReference type="EMBL" id="BAAADQ010000015">
    <property type="protein sequence ID" value="GAA0550796.1"/>
    <property type="molecule type" value="Genomic_DNA"/>
</dbReference>